<dbReference type="Proteomes" id="UP000188946">
    <property type="component" value="Unassembled WGS sequence"/>
</dbReference>
<reference evidence="5 6" key="1">
    <citation type="submission" date="2016-12" db="EMBL/GenBank/DDBJ databases">
        <authorList>
            <person name="Gulvik C.A."/>
        </authorList>
    </citation>
    <scope>NUCLEOTIDE SEQUENCE [LARGE SCALE GENOMIC DNA]</scope>
    <source>
        <strain evidence="4 6">12-5202</strain>
        <strain evidence="3 5">12-5291</strain>
    </source>
</reference>
<name>A0AB36JNG4_9STRE</name>
<evidence type="ECO:0000313" key="5">
    <source>
        <dbReference type="Proteomes" id="UP000188600"/>
    </source>
</evidence>
<comment type="caution">
    <text evidence="3">The sequence shown here is derived from an EMBL/GenBank/DDBJ whole genome shotgun (WGS) entry which is preliminary data.</text>
</comment>
<proteinExistence type="predicted"/>
<organism evidence="3 5">
    <name type="scientific">Streptococcus azizii</name>
    <dbReference type="NCBI Taxonomy" id="1579424"/>
    <lineage>
        <taxon>Bacteria</taxon>
        <taxon>Bacillati</taxon>
        <taxon>Bacillota</taxon>
        <taxon>Bacilli</taxon>
        <taxon>Lactobacillales</taxon>
        <taxon>Streptococcaceae</taxon>
        <taxon>Streptococcus</taxon>
    </lineage>
</organism>
<keyword evidence="1" id="KW-0472">Membrane</keyword>
<evidence type="ECO:0000313" key="3">
    <source>
        <dbReference type="EMBL" id="ONK28562.1"/>
    </source>
</evidence>
<evidence type="ECO:0000313" key="6">
    <source>
        <dbReference type="Proteomes" id="UP000188946"/>
    </source>
</evidence>
<dbReference type="EMBL" id="MSPR01000004">
    <property type="protein sequence ID" value="ONK30247.1"/>
    <property type="molecule type" value="Genomic_DNA"/>
</dbReference>
<keyword evidence="1" id="KW-1133">Transmembrane helix</keyword>
<dbReference type="Proteomes" id="UP000188600">
    <property type="component" value="Unassembled WGS sequence"/>
</dbReference>
<gene>
    <name evidence="4" type="ORF">BVE84_03115</name>
    <name evidence="3" type="ORF">BVE86_02395</name>
</gene>
<dbReference type="RefSeq" id="WP_076995636.1">
    <property type="nucleotide sequence ID" value="NZ_MSPR01000004.1"/>
</dbReference>
<dbReference type="EMBL" id="MSPT01000004">
    <property type="protein sequence ID" value="ONK28562.1"/>
    <property type="molecule type" value="Genomic_DNA"/>
</dbReference>
<dbReference type="AlphaFoldDB" id="A0AB36JNG4"/>
<evidence type="ECO:0000256" key="1">
    <source>
        <dbReference type="SAM" id="Phobius"/>
    </source>
</evidence>
<feature type="transmembrane region" description="Helical" evidence="1">
    <location>
        <begin position="7"/>
        <end position="29"/>
    </location>
</feature>
<evidence type="ECO:0000313" key="4">
    <source>
        <dbReference type="EMBL" id="ONK30247.1"/>
    </source>
</evidence>
<sequence length="358" mass="40006">MKKKVTLTLLTGFVALIFGLILCGIGYFMGGIEDLKTIATPHLTEETYQGIREIKMDAQARAVLIDESPDDKFHIRYANFDNFRYRSLVVQQDNHTLTIKGKDPKFHTQGIMQFLGQELAVNMQDNHELKALTILVPKGTVLENVSGLSGWNYGDSLSLNSVHIKNLDWSGYIDGDRVKLEGGKLTALNSNSISIRNSHLKNMVIESPSASQFYHTSTLENVTIKQASSLNLLNTSILGTTSLETTNLYHSEINVELSDKSKKDTQLEATATYDWEKLSDTYYPNYSNDSETDGEERKKEFQKEQLEQMGIRLGSGYKDLTVDETTDGAKLIHRPTDAPNKLIIKTINGKISLGTSTD</sequence>
<keyword evidence="6" id="KW-1185">Reference proteome</keyword>
<keyword evidence="1" id="KW-0812">Transmembrane</keyword>
<protein>
    <recommendedName>
        <fullName evidence="2">DUF4097 domain-containing protein</fullName>
    </recommendedName>
</protein>
<feature type="domain" description="DUF4097" evidence="2">
    <location>
        <begin position="51"/>
        <end position="315"/>
    </location>
</feature>
<evidence type="ECO:0000259" key="2">
    <source>
        <dbReference type="Pfam" id="PF13349"/>
    </source>
</evidence>
<dbReference type="InterPro" id="IPR025164">
    <property type="entry name" value="Toastrack_DUF4097"/>
</dbReference>
<accession>A0AB36JNG4</accession>
<dbReference type="Pfam" id="PF13349">
    <property type="entry name" value="DUF4097"/>
    <property type="match status" value="1"/>
</dbReference>